<sequence>MRAAKIVRELSGQKGTEVLTELQKKIYEYIKLKKKATVKEIAAKFSLTSKEL</sequence>
<name>X1S3W1_9ZZZZ</name>
<evidence type="ECO:0000313" key="1">
    <source>
        <dbReference type="EMBL" id="GAI87573.1"/>
    </source>
</evidence>
<dbReference type="EMBL" id="BARW01006279">
    <property type="protein sequence ID" value="GAI87573.1"/>
    <property type="molecule type" value="Genomic_DNA"/>
</dbReference>
<dbReference type="AlphaFoldDB" id="X1S3W1"/>
<gene>
    <name evidence="1" type="ORF">S12H4_13183</name>
</gene>
<reference evidence="1" key="1">
    <citation type="journal article" date="2014" name="Front. Microbiol.">
        <title>High frequency of phylogenetically diverse reductive dehalogenase-homologous genes in deep subseafloor sedimentary metagenomes.</title>
        <authorList>
            <person name="Kawai M."/>
            <person name="Futagami T."/>
            <person name="Toyoda A."/>
            <person name="Takaki Y."/>
            <person name="Nishi S."/>
            <person name="Hori S."/>
            <person name="Arai W."/>
            <person name="Tsubouchi T."/>
            <person name="Morono Y."/>
            <person name="Uchiyama I."/>
            <person name="Ito T."/>
            <person name="Fujiyama A."/>
            <person name="Inagaki F."/>
            <person name="Takami H."/>
        </authorList>
    </citation>
    <scope>NUCLEOTIDE SEQUENCE</scope>
    <source>
        <strain evidence="1">Expedition CK06-06</strain>
    </source>
</reference>
<comment type="caution">
    <text evidence="1">The sequence shown here is derived from an EMBL/GenBank/DDBJ whole genome shotgun (WGS) entry which is preliminary data.</text>
</comment>
<proteinExistence type="predicted"/>
<protein>
    <submittedName>
        <fullName evidence="1">Uncharacterized protein</fullName>
    </submittedName>
</protein>
<organism evidence="1">
    <name type="scientific">marine sediment metagenome</name>
    <dbReference type="NCBI Taxonomy" id="412755"/>
    <lineage>
        <taxon>unclassified sequences</taxon>
        <taxon>metagenomes</taxon>
        <taxon>ecological metagenomes</taxon>
    </lineage>
</organism>
<accession>X1S3W1</accession>